<evidence type="ECO:0000313" key="10">
    <source>
        <dbReference type="Proteomes" id="UP000199372"/>
    </source>
</evidence>
<evidence type="ECO:0000313" key="9">
    <source>
        <dbReference type="EMBL" id="SEM96894.1"/>
    </source>
</evidence>
<dbReference type="Proteomes" id="UP000199372">
    <property type="component" value="Unassembled WGS sequence"/>
</dbReference>
<dbReference type="GO" id="GO:0006310">
    <property type="term" value="P:DNA recombination"/>
    <property type="evidence" value="ECO:0007669"/>
    <property type="project" value="UniProtKB-UniRule"/>
</dbReference>
<accession>A0A1H8CR31</accession>
<keyword evidence="3 7" id="KW-0227">DNA damage</keyword>
<dbReference type="InterPro" id="IPR022572">
    <property type="entry name" value="DNA_rep/recomb_RecO_N"/>
</dbReference>
<dbReference type="GO" id="GO:0006302">
    <property type="term" value="P:double-strand break repair"/>
    <property type="evidence" value="ECO:0007669"/>
    <property type="project" value="TreeGrafter"/>
</dbReference>
<feature type="domain" description="DNA replication/recombination mediator RecO N-terminal" evidence="8">
    <location>
        <begin position="1"/>
        <end position="77"/>
    </location>
</feature>
<evidence type="ECO:0000256" key="4">
    <source>
        <dbReference type="ARBA" id="ARBA00023172"/>
    </source>
</evidence>
<organism evidence="9 10">
    <name type="scientific">Palleronia pelagia</name>
    <dbReference type="NCBI Taxonomy" id="387096"/>
    <lineage>
        <taxon>Bacteria</taxon>
        <taxon>Pseudomonadati</taxon>
        <taxon>Pseudomonadota</taxon>
        <taxon>Alphaproteobacteria</taxon>
        <taxon>Rhodobacterales</taxon>
        <taxon>Roseobacteraceae</taxon>
        <taxon>Palleronia</taxon>
    </lineage>
</organism>
<evidence type="ECO:0000256" key="3">
    <source>
        <dbReference type="ARBA" id="ARBA00022763"/>
    </source>
</evidence>
<evidence type="ECO:0000256" key="7">
    <source>
        <dbReference type="HAMAP-Rule" id="MF_00201"/>
    </source>
</evidence>
<proteinExistence type="inferred from homology"/>
<dbReference type="Gene3D" id="2.40.50.140">
    <property type="entry name" value="Nucleic acid-binding proteins"/>
    <property type="match status" value="1"/>
</dbReference>
<evidence type="ECO:0000256" key="5">
    <source>
        <dbReference type="ARBA" id="ARBA00023204"/>
    </source>
</evidence>
<dbReference type="InterPro" id="IPR003717">
    <property type="entry name" value="RecO"/>
</dbReference>
<name>A0A1H8CR31_9RHOB</name>
<dbReference type="EMBL" id="FOCM01000002">
    <property type="protein sequence ID" value="SEM96894.1"/>
    <property type="molecule type" value="Genomic_DNA"/>
</dbReference>
<dbReference type="HAMAP" id="MF_00201">
    <property type="entry name" value="RecO"/>
    <property type="match status" value="1"/>
</dbReference>
<comment type="function">
    <text evidence="7">Involved in DNA repair and RecF pathway recombination.</text>
</comment>
<dbReference type="InterPro" id="IPR042242">
    <property type="entry name" value="RecO_C"/>
</dbReference>
<keyword evidence="5 7" id="KW-0234">DNA repair</keyword>
<comment type="similarity">
    <text evidence="1 7">Belongs to the RecO family.</text>
</comment>
<dbReference type="RefSeq" id="WP_091844422.1">
    <property type="nucleotide sequence ID" value="NZ_FOCM01000002.1"/>
</dbReference>
<dbReference type="OrthoDB" id="9804792at2"/>
<dbReference type="NCBIfam" id="TIGR00613">
    <property type="entry name" value="reco"/>
    <property type="match status" value="1"/>
</dbReference>
<evidence type="ECO:0000256" key="2">
    <source>
        <dbReference type="ARBA" id="ARBA00021310"/>
    </source>
</evidence>
<protein>
    <recommendedName>
        <fullName evidence="2 7">DNA repair protein RecO</fullName>
    </recommendedName>
    <alternativeName>
        <fullName evidence="6 7">Recombination protein O</fullName>
    </alternativeName>
</protein>
<dbReference type="AlphaFoldDB" id="A0A1H8CR31"/>
<dbReference type="PANTHER" id="PTHR33991">
    <property type="entry name" value="DNA REPAIR PROTEIN RECO"/>
    <property type="match status" value="1"/>
</dbReference>
<evidence type="ECO:0000256" key="6">
    <source>
        <dbReference type="ARBA" id="ARBA00033409"/>
    </source>
</evidence>
<dbReference type="SUPFAM" id="SSF57863">
    <property type="entry name" value="ArfGap/RecO-like zinc finger"/>
    <property type="match status" value="1"/>
</dbReference>
<dbReference type="InterPro" id="IPR037278">
    <property type="entry name" value="ARFGAP/RecO"/>
</dbReference>
<dbReference type="PANTHER" id="PTHR33991:SF1">
    <property type="entry name" value="DNA REPAIR PROTEIN RECO"/>
    <property type="match status" value="1"/>
</dbReference>
<dbReference type="SUPFAM" id="SSF50249">
    <property type="entry name" value="Nucleic acid-binding proteins"/>
    <property type="match status" value="1"/>
</dbReference>
<keyword evidence="10" id="KW-1185">Reference proteome</keyword>
<reference evidence="10" key="1">
    <citation type="submission" date="2016-10" db="EMBL/GenBank/DDBJ databases">
        <authorList>
            <person name="Varghese N."/>
            <person name="Submissions S."/>
        </authorList>
    </citation>
    <scope>NUCLEOTIDE SEQUENCE [LARGE SCALE GENOMIC DNA]</scope>
    <source>
        <strain evidence="10">DSM 26893</strain>
    </source>
</reference>
<gene>
    <name evidence="7" type="primary">recO</name>
    <name evidence="9" type="ORF">SAMN04488011_10222</name>
</gene>
<sequence length="243" mass="26329">MIEWREEGLVLAVRRHGESGAIVDALTPDHGRHLGVVRGGAGRRLAPLLQPGAQMAFTWRARLEDHLGNYTVEPVRSRAHLMGDALALAGLTSVTALLAFVLPEREEQPLLYAQSTDLLDRMGDDADWPLSYLFWEVSLLEQLGFGLDLTSCAATGSREDLAYVSPRSGRAVSRDGAGDWAARLLPLPPCLLGQGPASATELMQGLAITGHFLGERVAPALGERPLPAARARLVERLERQFLA</sequence>
<dbReference type="Pfam" id="PF02565">
    <property type="entry name" value="RecO_C"/>
    <property type="match status" value="1"/>
</dbReference>
<keyword evidence="4 7" id="KW-0233">DNA recombination</keyword>
<dbReference type="Gene3D" id="1.20.1440.120">
    <property type="entry name" value="Recombination protein O, C-terminal domain"/>
    <property type="match status" value="1"/>
</dbReference>
<dbReference type="GO" id="GO:0043590">
    <property type="term" value="C:bacterial nucleoid"/>
    <property type="evidence" value="ECO:0007669"/>
    <property type="project" value="TreeGrafter"/>
</dbReference>
<dbReference type="Pfam" id="PF11967">
    <property type="entry name" value="RecO_N"/>
    <property type="match status" value="1"/>
</dbReference>
<evidence type="ECO:0000259" key="8">
    <source>
        <dbReference type="Pfam" id="PF11967"/>
    </source>
</evidence>
<evidence type="ECO:0000256" key="1">
    <source>
        <dbReference type="ARBA" id="ARBA00007452"/>
    </source>
</evidence>
<dbReference type="InterPro" id="IPR012340">
    <property type="entry name" value="NA-bd_OB-fold"/>
</dbReference>